<accession>A0A151TV69</accession>
<dbReference type="PANTHER" id="PTHR47723">
    <property type="entry name" value="OS05G0353850 PROTEIN"/>
    <property type="match status" value="1"/>
</dbReference>
<dbReference type="Gramene" id="C.cajan_09927.t">
    <property type="protein sequence ID" value="C.cajan_09927.t.cds1"/>
    <property type="gene ID" value="C.cajan_09927"/>
</dbReference>
<proteinExistence type="predicted"/>
<dbReference type="GO" id="GO:0003676">
    <property type="term" value="F:nucleic acid binding"/>
    <property type="evidence" value="ECO:0007669"/>
    <property type="project" value="InterPro"/>
</dbReference>
<organism evidence="2 3">
    <name type="scientific">Cajanus cajan</name>
    <name type="common">Pigeon pea</name>
    <name type="synonym">Cajanus indicus</name>
    <dbReference type="NCBI Taxonomy" id="3821"/>
    <lineage>
        <taxon>Eukaryota</taxon>
        <taxon>Viridiplantae</taxon>
        <taxon>Streptophyta</taxon>
        <taxon>Embryophyta</taxon>
        <taxon>Tracheophyta</taxon>
        <taxon>Spermatophyta</taxon>
        <taxon>Magnoliopsida</taxon>
        <taxon>eudicotyledons</taxon>
        <taxon>Gunneridae</taxon>
        <taxon>Pentapetalae</taxon>
        <taxon>rosids</taxon>
        <taxon>fabids</taxon>
        <taxon>Fabales</taxon>
        <taxon>Fabaceae</taxon>
        <taxon>Papilionoideae</taxon>
        <taxon>50 kb inversion clade</taxon>
        <taxon>NPAAA clade</taxon>
        <taxon>indigoferoid/millettioid clade</taxon>
        <taxon>Phaseoleae</taxon>
        <taxon>Cajanus</taxon>
    </lineage>
</organism>
<gene>
    <name evidence="2" type="ORF">KK1_010211</name>
</gene>
<keyword evidence="3" id="KW-1185">Reference proteome</keyword>
<sequence>VALNVDGSVVGEPMRAEFGGLCRDDAGSFLFGFMRRLRSLSRDGVAWVLHVEVLALLHKLRLCWEKGFRKICCCSDSLTLINILNQGHSITHCYTNELIEIQSSK</sequence>
<feature type="non-terminal residue" evidence="2">
    <location>
        <position position="1"/>
    </location>
</feature>
<evidence type="ECO:0000313" key="3">
    <source>
        <dbReference type="Proteomes" id="UP000075243"/>
    </source>
</evidence>
<dbReference type="InterPro" id="IPR002156">
    <property type="entry name" value="RNaseH_domain"/>
</dbReference>
<dbReference type="InterPro" id="IPR044730">
    <property type="entry name" value="RNase_H-like_dom_plant"/>
</dbReference>
<dbReference type="Pfam" id="PF13456">
    <property type="entry name" value="RVT_3"/>
    <property type="match status" value="1"/>
</dbReference>
<feature type="domain" description="RNase H type-1" evidence="1">
    <location>
        <begin position="4"/>
        <end position="96"/>
    </location>
</feature>
<dbReference type="AlphaFoldDB" id="A0A151TV69"/>
<evidence type="ECO:0000259" key="1">
    <source>
        <dbReference type="Pfam" id="PF13456"/>
    </source>
</evidence>
<evidence type="ECO:0000313" key="2">
    <source>
        <dbReference type="EMBL" id="KYP70969.1"/>
    </source>
</evidence>
<dbReference type="GO" id="GO:0004523">
    <property type="term" value="F:RNA-DNA hybrid ribonuclease activity"/>
    <property type="evidence" value="ECO:0007669"/>
    <property type="project" value="InterPro"/>
</dbReference>
<reference evidence="2 3" key="1">
    <citation type="journal article" date="2012" name="Nat. Biotechnol.">
        <title>Draft genome sequence of pigeonpea (Cajanus cajan), an orphan legume crop of resource-poor farmers.</title>
        <authorList>
            <person name="Varshney R.K."/>
            <person name="Chen W."/>
            <person name="Li Y."/>
            <person name="Bharti A.K."/>
            <person name="Saxena R.K."/>
            <person name="Schlueter J.A."/>
            <person name="Donoghue M.T."/>
            <person name="Azam S."/>
            <person name="Fan G."/>
            <person name="Whaley A.M."/>
            <person name="Farmer A.D."/>
            <person name="Sheridan J."/>
            <person name="Iwata A."/>
            <person name="Tuteja R."/>
            <person name="Penmetsa R.V."/>
            <person name="Wu W."/>
            <person name="Upadhyaya H.D."/>
            <person name="Yang S.P."/>
            <person name="Shah T."/>
            <person name="Saxena K.B."/>
            <person name="Michael T."/>
            <person name="McCombie W.R."/>
            <person name="Yang B."/>
            <person name="Zhang G."/>
            <person name="Yang H."/>
            <person name="Wang J."/>
            <person name="Spillane C."/>
            <person name="Cook D.R."/>
            <person name="May G.D."/>
            <person name="Xu X."/>
            <person name="Jackson S.A."/>
        </authorList>
    </citation>
    <scope>NUCLEOTIDE SEQUENCE [LARGE SCALE GENOMIC DNA]</scope>
    <source>
        <strain evidence="3">cv. Asha</strain>
    </source>
</reference>
<dbReference type="Proteomes" id="UP000075243">
    <property type="component" value="Chromosome 3"/>
</dbReference>
<dbReference type="InterPro" id="IPR036397">
    <property type="entry name" value="RNaseH_sf"/>
</dbReference>
<protein>
    <recommendedName>
        <fullName evidence="1">RNase H type-1 domain-containing protein</fullName>
    </recommendedName>
</protein>
<dbReference type="EMBL" id="CM003605">
    <property type="protein sequence ID" value="KYP70969.1"/>
    <property type="molecule type" value="Genomic_DNA"/>
</dbReference>
<dbReference type="SUPFAM" id="SSF53098">
    <property type="entry name" value="Ribonuclease H-like"/>
    <property type="match status" value="1"/>
</dbReference>
<dbReference type="Gene3D" id="3.30.420.10">
    <property type="entry name" value="Ribonuclease H-like superfamily/Ribonuclease H"/>
    <property type="match status" value="1"/>
</dbReference>
<dbReference type="InterPro" id="IPR012337">
    <property type="entry name" value="RNaseH-like_sf"/>
</dbReference>
<dbReference type="PANTHER" id="PTHR47723:SF19">
    <property type="entry name" value="POLYNUCLEOTIDYL TRANSFERASE, RIBONUCLEASE H-LIKE SUPERFAMILY PROTEIN"/>
    <property type="match status" value="1"/>
</dbReference>
<dbReference type="CDD" id="cd06222">
    <property type="entry name" value="RNase_H_like"/>
    <property type="match status" value="1"/>
</dbReference>
<name>A0A151TV69_CAJCA</name>
<dbReference type="InterPro" id="IPR053151">
    <property type="entry name" value="RNase_H-like"/>
</dbReference>